<keyword evidence="2" id="KW-0812">Transmembrane</keyword>
<gene>
    <name evidence="3" type="ORF">KKR89_17975</name>
</gene>
<evidence type="ECO:0000256" key="2">
    <source>
        <dbReference type="SAM" id="Phobius"/>
    </source>
</evidence>
<name>A0ABX8GJP7_9CELL</name>
<evidence type="ECO:0000313" key="4">
    <source>
        <dbReference type="Proteomes" id="UP000679335"/>
    </source>
</evidence>
<keyword evidence="4" id="KW-1185">Reference proteome</keyword>
<feature type="region of interest" description="Disordered" evidence="1">
    <location>
        <begin position="65"/>
        <end position="106"/>
    </location>
</feature>
<evidence type="ECO:0000313" key="3">
    <source>
        <dbReference type="EMBL" id="QWC16097.1"/>
    </source>
</evidence>
<reference evidence="3 4" key="1">
    <citation type="submission" date="2021-05" db="EMBL/GenBank/DDBJ databases">
        <title>Novel species in genus Cellulomonas.</title>
        <authorList>
            <person name="Zhang G."/>
        </authorList>
    </citation>
    <scope>NUCLEOTIDE SEQUENCE [LARGE SCALE GENOMIC DNA]</scope>
    <source>
        <strain evidence="4">zg-ZUI157</strain>
    </source>
</reference>
<evidence type="ECO:0008006" key="5">
    <source>
        <dbReference type="Google" id="ProtNLM"/>
    </source>
</evidence>
<dbReference type="Proteomes" id="UP000679335">
    <property type="component" value="Chromosome"/>
</dbReference>
<dbReference type="EMBL" id="CP076023">
    <property type="protein sequence ID" value="QWC16097.1"/>
    <property type="molecule type" value="Genomic_DNA"/>
</dbReference>
<organism evidence="3 4">
    <name type="scientific">Cellulomonas dongxiuzhuiae</name>
    <dbReference type="NCBI Taxonomy" id="2819979"/>
    <lineage>
        <taxon>Bacteria</taxon>
        <taxon>Bacillati</taxon>
        <taxon>Actinomycetota</taxon>
        <taxon>Actinomycetes</taxon>
        <taxon>Micrococcales</taxon>
        <taxon>Cellulomonadaceae</taxon>
        <taxon>Cellulomonas</taxon>
    </lineage>
</organism>
<sequence>MTDVHDLLARTHDALARAEAPLDATRHDDVLSGIRRRRRRRHAGEVLGVGAVVVALGAGGWLGLERDGAPQPAQRPTTTATPTGAATPDPDAGRAPALDAPGLAPALVMPPGTLEAATPGWVLTTQRPSYFSGDPVAASAPSAHVLDLVSPAGERYRVLDLPNDRWVSVVRWEAGSTQALVTTSEKGDNRVATLDLLTGGMTLLDGLTGGIEHVGRTGDGLDLWSSYDDDDVLVHDGQRVVRRLPAVRDGVLDRSGALLAGTGPAPGADAGDGDPGSPLVVDVATGGVTVVPAPADDTCVPFGWSGTEVLLTCWEITPEGPRSTGSLRYDTATPGVAPRTLAVEGDIEGPLGRGVELADGRVVVGGDPFLECTAAWGVVDPAAGTFTRGPEPPAGRIPLSVDAIDGAAYVTTGTQCTGDGGPVDLHRVDLATGATVLLSGLPDTTDLPPDASWISTMTSWTVGTP</sequence>
<keyword evidence="2" id="KW-1133">Transmembrane helix</keyword>
<accession>A0ABX8GJP7</accession>
<feature type="transmembrane region" description="Helical" evidence="2">
    <location>
        <begin position="46"/>
        <end position="64"/>
    </location>
</feature>
<dbReference type="RefSeq" id="WP_208196667.1">
    <property type="nucleotide sequence ID" value="NZ_CP076023.1"/>
</dbReference>
<keyword evidence="2" id="KW-0472">Membrane</keyword>
<protein>
    <recommendedName>
        <fullName evidence="5">WD40 repeat domain-containing protein</fullName>
    </recommendedName>
</protein>
<evidence type="ECO:0000256" key="1">
    <source>
        <dbReference type="SAM" id="MobiDB-lite"/>
    </source>
</evidence>
<feature type="compositionally biased region" description="Low complexity" evidence="1">
    <location>
        <begin position="69"/>
        <end position="106"/>
    </location>
</feature>
<proteinExistence type="predicted"/>